<evidence type="ECO:0000256" key="3">
    <source>
        <dbReference type="ARBA" id="ARBA00023315"/>
    </source>
</evidence>
<protein>
    <recommendedName>
        <fullName evidence="6">Acyltransferase</fullName>
    </recommendedName>
</protein>
<sequence length="182" mass="20034">MFALIKRLRFWATAPRIGPDMPLTHWTLYFPTLGSRLARRRLAHFGKGAEIRPHVYLVATDRISLGERVVLRPNTTLMAENAHISIGNGTLVGGNVHFYVANHRFDDPEVPIIDQGHYPARDIVVEEDAWIGANVTVLSGVRIGRHAVIAAGSVVTRDVPSFTVWAGVPARQIKTIGGEAND</sequence>
<keyword evidence="2" id="KW-0677">Repeat</keyword>
<dbReference type="InterPro" id="IPR011004">
    <property type="entry name" value="Trimer_LpxA-like_sf"/>
</dbReference>
<reference evidence="4 5" key="1">
    <citation type="submission" date="2016-11" db="EMBL/GenBank/DDBJ databases">
        <title>A multilocus sequence analysis scheme for characterization of bacteria in the genus Thioclava.</title>
        <authorList>
            <person name="Liu Y."/>
            <person name="Shao Z."/>
        </authorList>
    </citation>
    <scope>NUCLEOTIDE SEQUENCE [LARGE SCALE GENOMIC DNA]</scope>
    <source>
        <strain evidence="4 5">11.10-0-13</strain>
    </source>
</reference>
<dbReference type="Proteomes" id="UP000242224">
    <property type="component" value="Unassembled WGS sequence"/>
</dbReference>
<evidence type="ECO:0000313" key="4">
    <source>
        <dbReference type="EMBL" id="OOY12000.1"/>
    </source>
</evidence>
<evidence type="ECO:0000256" key="1">
    <source>
        <dbReference type="ARBA" id="ARBA00022679"/>
    </source>
</evidence>
<evidence type="ECO:0000256" key="2">
    <source>
        <dbReference type="ARBA" id="ARBA00022737"/>
    </source>
</evidence>
<keyword evidence="5" id="KW-1185">Reference proteome</keyword>
<dbReference type="PANTHER" id="PTHR23416:SF78">
    <property type="entry name" value="LIPOPOLYSACCHARIDE BIOSYNTHESIS O-ACETYL TRANSFERASE WBBJ-RELATED"/>
    <property type="match status" value="1"/>
</dbReference>
<proteinExistence type="predicted"/>
<dbReference type="InterPro" id="IPR018357">
    <property type="entry name" value="Hexapep_transf_CS"/>
</dbReference>
<dbReference type="InterPro" id="IPR051159">
    <property type="entry name" value="Hexapeptide_acetyltransf"/>
</dbReference>
<dbReference type="InterPro" id="IPR001451">
    <property type="entry name" value="Hexapep"/>
</dbReference>
<evidence type="ECO:0000313" key="5">
    <source>
        <dbReference type="Proteomes" id="UP000242224"/>
    </source>
</evidence>
<dbReference type="EMBL" id="MPZS01000002">
    <property type="protein sequence ID" value="OOY12000.1"/>
    <property type="molecule type" value="Genomic_DNA"/>
</dbReference>
<keyword evidence="3" id="KW-0012">Acyltransferase</keyword>
<comment type="caution">
    <text evidence="4">The sequence shown here is derived from an EMBL/GenBank/DDBJ whole genome shotgun (WGS) entry which is preliminary data.</text>
</comment>
<keyword evidence="1" id="KW-0808">Transferase</keyword>
<accession>A0ABX3ML86</accession>
<dbReference type="Gene3D" id="2.160.10.10">
    <property type="entry name" value="Hexapeptide repeat proteins"/>
    <property type="match status" value="1"/>
</dbReference>
<evidence type="ECO:0008006" key="6">
    <source>
        <dbReference type="Google" id="ProtNLM"/>
    </source>
</evidence>
<dbReference type="Pfam" id="PF00132">
    <property type="entry name" value="Hexapep"/>
    <property type="match status" value="1"/>
</dbReference>
<organism evidence="4 5">
    <name type="scientific">Thioclava marina</name>
    <dbReference type="NCBI Taxonomy" id="1915077"/>
    <lineage>
        <taxon>Bacteria</taxon>
        <taxon>Pseudomonadati</taxon>
        <taxon>Pseudomonadota</taxon>
        <taxon>Alphaproteobacteria</taxon>
        <taxon>Rhodobacterales</taxon>
        <taxon>Paracoccaceae</taxon>
        <taxon>Thioclava</taxon>
    </lineage>
</organism>
<name>A0ABX3ML86_9RHOB</name>
<dbReference type="CDD" id="cd04647">
    <property type="entry name" value="LbH_MAT_like"/>
    <property type="match status" value="1"/>
</dbReference>
<gene>
    <name evidence="4" type="ORF">BMG00_13085</name>
</gene>
<dbReference type="PROSITE" id="PS00101">
    <property type="entry name" value="HEXAPEP_TRANSFERASES"/>
    <property type="match status" value="1"/>
</dbReference>
<dbReference type="PANTHER" id="PTHR23416">
    <property type="entry name" value="SIALIC ACID SYNTHASE-RELATED"/>
    <property type="match status" value="1"/>
</dbReference>
<dbReference type="SUPFAM" id="SSF51161">
    <property type="entry name" value="Trimeric LpxA-like enzymes"/>
    <property type="match status" value="1"/>
</dbReference>